<gene>
    <name evidence="2" type="ORF">EJ02DRAFT_467890</name>
</gene>
<sequence length="187" mass="21947">MAFENTWHLRRVADNAAKACWICYKPSTSVMITPSNKDFFYTCVGHLSDRSFCLPDADEVAAIDAQKKKEDMDREIEAVKKEYEEKQKLKREKRKGKDKEKNKEKEKESKSKEEDEDKQDEKTKDDKIKELSKTKEQAEAASPRIYHLDKNFYQMRLDKLRNAEIAKRNRERLNNPVNFPSVPSGNP</sequence>
<dbReference type="PANTHER" id="PTHR28218">
    <property type="entry name" value="VPS4-ASSOCIATED PROTEIN 1"/>
    <property type="match status" value="1"/>
</dbReference>
<dbReference type="EMBL" id="ML976075">
    <property type="protein sequence ID" value="KAF1939747.1"/>
    <property type="molecule type" value="Genomic_DNA"/>
</dbReference>
<proteinExistence type="predicted"/>
<dbReference type="InterPro" id="IPR013640">
    <property type="entry name" value="Vfa1"/>
</dbReference>
<protein>
    <submittedName>
        <fullName evidence="2">DUF1742-domain-containing protein</fullName>
    </submittedName>
</protein>
<dbReference type="GO" id="GO:0007034">
    <property type="term" value="P:vacuolar transport"/>
    <property type="evidence" value="ECO:0007669"/>
    <property type="project" value="TreeGrafter"/>
</dbReference>
<evidence type="ECO:0000313" key="2">
    <source>
        <dbReference type="EMBL" id="KAF1939747.1"/>
    </source>
</evidence>
<name>A0A6A5SRK8_9PLEO</name>
<organism evidence="2 3">
    <name type="scientific">Clathrospora elynae</name>
    <dbReference type="NCBI Taxonomy" id="706981"/>
    <lineage>
        <taxon>Eukaryota</taxon>
        <taxon>Fungi</taxon>
        <taxon>Dikarya</taxon>
        <taxon>Ascomycota</taxon>
        <taxon>Pezizomycotina</taxon>
        <taxon>Dothideomycetes</taxon>
        <taxon>Pleosporomycetidae</taxon>
        <taxon>Pleosporales</taxon>
        <taxon>Diademaceae</taxon>
        <taxon>Clathrospora</taxon>
    </lineage>
</organism>
<dbReference type="OrthoDB" id="2158714at2759"/>
<accession>A0A6A5SRK8</accession>
<evidence type="ECO:0000313" key="3">
    <source>
        <dbReference type="Proteomes" id="UP000800038"/>
    </source>
</evidence>
<dbReference type="GO" id="GO:0005768">
    <property type="term" value="C:endosome"/>
    <property type="evidence" value="ECO:0007669"/>
    <property type="project" value="TreeGrafter"/>
</dbReference>
<dbReference type="AlphaFoldDB" id="A0A6A5SRK8"/>
<reference evidence="2" key="1">
    <citation type="journal article" date="2020" name="Stud. Mycol.">
        <title>101 Dothideomycetes genomes: a test case for predicting lifestyles and emergence of pathogens.</title>
        <authorList>
            <person name="Haridas S."/>
            <person name="Albert R."/>
            <person name="Binder M."/>
            <person name="Bloem J."/>
            <person name="Labutti K."/>
            <person name="Salamov A."/>
            <person name="Andreopoulos B."/>
            <person name="Baker S."/>
            <person name="Barry K."/>
            <person name="Bills G."/>
            <person name="Bluhm B."/>
            <person name="Cannon C."/>
            <person name="Castanera R."/>
            <person name="Culley D."/>
            <person name="Daum C."/>
            <person name="Ezra D."/>
            <person name="Gonzalez J."/>
            <person name="Henrissat B."/>
            <person name="Kuo A."/>
            <person name="Liang C."/>
            <person name="Lipzen A."/>
            <person name="Lutzoni F."/>
            <person name="Magnuson J."/>
            <person name="Mondo S."/>
            <person name="Nolan M."/>
            <person name="Ohm R."/>
            <person name="Pangilinan J."/>
            <person name="Park H.-J."/>
            <person name="Ramirez L."/>
            <person name="Alfaro M."/>
            <person name="Sun H."/>
            <person name="Tritt A."/>
            <person name="Yoshinaga Y."/>
            <person name="Zwiers L.-H."/>
            <person name="Turgeon B."/>
            <person name="Goodwin S."/>
            <person name="Spatafora J."/>
            <person name="Crous P."/>
            <person name="Grigoriev I."/>
        </authorList>
    </citation>
    <scope>NUCLEOTIDE SEQUENCE</scope>
    <source>
        <strain evidence="2">CBS 161.51</strain>
    </source>
</reference>
<feature type="region of interest" description="Disordered" evidence="1">
    <location>
        <begin position="167"/>
        <end position="187"/>
    </location>
</feature>
<dbReference type="Pfam" id="PF08432">
    <property type="entry name" value="Vfa1"/>
    <property type="match status" value="1"/>
</dbReference>
<evidence type="ECO:0000256" key="1">
    <source>
        <dbReference type="SAM" id="MobiDB-lite"/>
    </source>
</evidence>
<feature type="compositionally biased region" description="Basic and acidic residues" evidence="1">
    <location>
        <begin position="95"/>
        <end position="138"/>
    </location>
</feature>
<dbReference type="Proteomes" id="UP000800038">
    <property type="component" value="Unassembled WGS sequence"/>
</dbReference>
<dbReference type="PANTHER" id="PTHR28218:SF1">
    <property type="entry name" value="VPS4-ASSOCIATED PROTEIN 1"/>
    <property type="match status" value="1"/>
</dbReference>
<feature type="region of interest" description="Disordered" evidence="1">
    <location>
        <begin position="82"/>
        <end position="151"/>
    </location>
</feature>
<keyword evidence="3" id="KW-1185">Reference proteome</keyword>
<feature type="compositionally biased region" description="Polar residues" evidence="1">
    <location>
        <begin position="175"/>
        <end position="187"/>
    </location>
</feature>